<dbReference type="Gene3D" id="3.30.460.80">
    <property type="entry name" value="NADH:ubiquinone oxidoreductase, 30kDa subunit"/>
    <property type="match status" value="1"/>
</dbReference>
<keyword evidence="6" id="KW-1185">Reference proteome</keyword>
<dbReference type="EMBL" id="JABGBP010000162">
    <property type="protein sequence ID" value="NOL60131.1"/>
    <property type="molecule type" value="Genomic_DNA"/>
</dbReference>
<evidence type="ECO:0000259" key="3">
    <source>
        <dbReference type="Pfam" id="PF00329"/>
    </source>
</evidence>
<dbReference type="KEGG" id="fai:FAD_0620"/>
<keyword evidence="5" id="KW-0560">Oxidoreductase</keyword>
<reference evidence="5 7" key="2">
    <citation type="submission" date="2020-05" db="EMBL/GenBank/DDBJ databases">
        <authorList>
            <person name="Zhang R."/>
        </authorList>
    </citation>
    <scope>NUCLEOTIDE SEQUENCE [LARGE SCALE GENOMIC DNA]</scope>
    <source>
        <strain evidence="5 7">DSM 28986</strain>
    </source>
</reference>
<reference evidence="4 6" key="1">
    <citation type="submission" date="2011-10" db="EMBL/GenBank/DDBJ databases">
        <title>Metabolic and evolutionary patterns in the extreme acidophile Ferroplasma acidiphilum.</title>
        <authorList>
            <person name="Golyshina O.V."/>
            <person name="Kozyavkin S.A."/>
            <person name="Tatusov R.L."/>
            <person name="Slesarev A.I."/>
            <person name="Golyshin P.N."/>
        </authorList>
    </citation>
    <scope>NUCLEOTIDE SEQUENCE [LARGE SCALE GENOMIC DNA]</scope>
    <source>
        <strain evidence="4">Berkeley</strain>
        <strain evidence="6">Y</strain>
    </source>
</reference>
<evidence type="ECO:0000256" key="2">
    <source>
        <dbReference type="ARBA" id="ARBA00022448"/>
    </source>
</evidence>
<dbReference type="InterPro" id="IPR020396">
    <property type="entry name" value="NADH_UbQ_OxRdtase_CS"/>
</dbReference>
<organism evidence="4 6">
    <name type="scientific">Ferroplasma acidiphilum</name>
    <dbReference type="NCBI Taxonomy" id="74969"/>
    <lineage>
        <taxon>Archaea</taxon>
        <taxon>Methanobacteriati</taxon>
        <taxon>Thermoplasmatota</taxon>
        <taxon>Thermoplasmata</taxon>
        <taxon>Thermoplasmatales</taxon>
        <taxon>Ferroplasmaceae</taxon>
        <taxon>Ferroplasma</taxon>
    </lineage>
</organism>
<evidence type="ECO:0000313" key="5">
    <source>
        <dbReference type="EMBL" id="NOL60131.1"/>
    </source>
</evidence>
<dbReference type="GO" id="GO:0008137">
    <property type="term" value="F:NADH dehydrogenase (ubiquinone) activity"/>
    <property type="evidence" value="ECO:0007669"/>
    <property type="project" value="InterPro"/>
</dbReference>
<dbReference type="Proteomes" id="UP000192050">
    <property type="component" value="Chromosome"/>
</dbReference>
<dbReference type="EC" id="1.6.5.11" evidence="5"/>
<sequence length="151" mass="17750">MYKILSEETDKSGMKVLNIDKSDLVELMEDYKGKGYYLSSITGIDMKDHLEVVYHIHNFDQNDYICVKVATDDEKVPSLVKLWKAADWDEREQYDLMGVIFEGHENLRRILLPEEWVGHPLRKDYDLKKVQYVSMDKSGAEHVSFDEKEGW</sequence>
<evidence type="ECO:0000256" key="1">
    <source>
        <dbReference type="ARBA" id="ARBA00007569"/>
    </source>
</evidence>
<dbReference type="PANTHER" id="PTHR10884">
    <property type="entry name" value="NADH DEHYDROGENASE UBIQUINONE IRON-SULFUR PROTEIN 3"/>
    <property type="match status" value="1"/>
</dbReference>
<dbReference type="PANTHER" id="PTHR10884:SF14">
    <property type="entry name" value="NADH DEHYDROGENASE [UBIQUINONE] IRON-SULFUR PROTEIN 3, MITOCHONDRIAL"/>
    <property type="match status" value="1"/>
</dbReference>
<feature type="domain" description="NADH:ubiquinone oxidoreductase 30kDa subunit" evidence="3">
    <location>
        <begin position="18"/>
        <end position="129"/>
    </location>
</feature>
<dbReference type="NCBIfam" id="NF004737">
    <property type="entry name" value="PRK06074.2-4"/>
    <property type="match status" value="1"/>
</dbReference>
<dbReference type="NCBIfam" id="TIGR01961">
    <property type="entry name" value="NuoC_fam"/>
    <property type="match status" value="1"/>
</dbReference>
<proteinExistence type="inferred from homology"/>
<comment type="similarity">
    <text evidence="1">Belongs to the complex I 30 kDa subunit family.</text>
</comment>
<protein>
    <submittedName>
        <fullName evidence="4">NADH dehydrogenase subunit C</fullName>
    </submittedName>
    <submittedName>
        <fullName evidence="5">NADH-quinone oxidoreductase subunit C</fullName>
        <ecNumber evidence="5">1.6.5.11</ecNumber>
    </submittedName>
</protein>
<dbReference type="InterPro" id="IPR001268">
    <property type="entry name" value="NADH_UbQ_OxRdtase_30kDa_su"/>
</dbReference>
<dbReference type="OrthoDB" id="43567at2157"/>
<dbReference type="Pfam" id="PF00329">
    <property type="entry name" value="Complex1_30kDa"/>
    <property type="match status" value="1"/>
</dbReference>
<evidence type="ECO:0000313" key="4">
    <source>
        <dbReference type="EMBL" id="ARD84531.1"/>
    </source>
</evidence>
<dbReference type="GeneID" id="31676125"/>
<accession>A0A1V0N358</accession>
<dbReference type="Proteomes" id="UP000546917">
    <property type="component" value="Unassembled WGS sequence"/>
</dbReference>
<dbReference type="AlphaFoldDB" id="A0A1V0N358"/>
<dbReference type="InterPro" id="IPR037232">
    <property type="entry name" value="NADH_quin_OxRdtase_su_C/D-like"/>
</dbReference>
<dbReference type="EMBL" id="CP015363">
    <property type="protein sequence ID" value="ARD84531.1"/>
    <property type="molecule type" value="Genomic_DNA"/>
</dbReference>
<evidence type="ECO:0000313" key="6">
    <source>
        <dbReference type="Proteomes" id="UP000192050"/>
    </source>
</evidence>
<dbReference type="PROSITE" id="PS00542">
    <property type="entry name" value="COMPLEX1_30K"/>
    <property type="match status" value="1"/>
</dbReference>
<dbReference type="STRING" id="74969.FAD_0620"/>
<dbReference type="GO" id="GO:0016651">
    <property type="term" value="F:oxidoreductase activity, acting on NAD(P)H"/>
    <property type="evidence" value="ECO:0007669"/>
    <property type="project" value="InterPro"/>
</dbReference>
<dbReference type="SUPFAM" id="SSF143243">
    <property type="entry name" value="Nqo5-like"/>
    <property type="match status" value="1"/>
</dbReference>
<dbReference type="RefSeq" id="WP_081141730.1">
    <property type="nucleotide sequence ID" value="NZ_CP015363.1"/>
</dbReference>
<name>A0A1V0N358_9ARCH</name>
<gene>
    <name evidence="4" type="ORF">FAD_0620</name>
    <name evidence="5" type="ORF">HLB00_04685</name>
</gene>
<keyword evidence="2" id="KW-0813">Transport</keyword>
<evidence type="ECO:0000313" key="7">
    <source>
        <dbReference type="Proteomes" id="UP000546917"/>
    </source>
</evidence>
<dbReference type="InterPro" id="IPR010218">
    <property type="entry name" value="NADH_DH_suC"/>
</dbReference>